<dbReference type="AlphaFoldDB" id="A0A841FCR2"/>
<protein>
    <submittedName>
        <fullName evidence="2">MOSC domain-containing protein YiiM</fullName>
    </submittedName>
</protein>
<dbReference type="PANTHER" id="PTHR30212:SF2">
    <property type="entry name" value="PROTEIN YIIM"/>
    <property type="match status" value="1"/>
</dbReference>
<dbReference type="PROSITE" id="PS51340">
    <property type="entry name" value="MOSC"/>
    <property type="match status" value="1"/>
</dbReference>
<evidence type="ECO:0000313" key="2">
    <source>
        <dbReference type="EMBL" id="MBB6034056.1"/>
    </source>
</evidence>
<dbReference type="GO" id="GO:0003824">
    <property type="term" value="F:catalytic activity"/>
    <property type="evidence" value="ECO:0007669"/>
    <property type="project" value="InterPro"/>
</dbReference>
<dbReference type="Proteomes" id="UP000548476">
    <property type="component" value="Unassembled WGS sequence"/>
</dbReference>
<dbReference type="GO" id="GO:0030151">
    <property type="term" value="F:molybdenum ion binding"/>
    <property type="evidence" value="ECO:0007669"/>
    <property type="project" value="InterPro"/>
</dbReference>
<dbReference type="GO" id="GO:0030170">
    <property type="term" value="F:pyridoxal phosphate binding"/>
    <property type="evidence" value="ECO:0007669"/>
    <property type="project" value="InterPro"/>
</dbReference>
<evidence type="ECO:0000259" key="1">
    <source>
        <dbReference type="PROSITE" id="PS51340"/>
    </source>
</evidence>
<dbReference type="Pfam" id="PF03473">
    <property type="entry name" value="MOSC"/>
    <property type="match status" value="1"/>
</dbReference>
<evidence type="ECO:0000313" key="3">
    <source>
        <dbReference type="Proteomes" id="UP000548476"/>
    </source>
</evidence>
<dbReference type="InterPro" id="IPR052353">
    <property type="entry name" value="Benzoxazolinone_Detox_Enz"/>
</dbReference>
<dbReference type="EMBL" id="JACHGT010000004">
    <property type="protein sequence ID" value="MBB6034056.1"/>
    <property type="molecule type" value="Genomic_DNA"/>
</dbReference>
<organism evidence="2 3">
    <name type="scientific">Phytomonospora endophytica</name>
    <dbReference type="NCBI Taxonomy" id="714109"/>
    <lineage>
        <taxon>Bacteria</taxon>
        <taxon>Bacillati</taxon>
        <taxon>Actinomycetota</taxon>
        <taxon>Actinomycetes</taxon>
        <taxon>Micromonosporales</taxon>
        <taxon>Micromonosporaceae</taxon>
        <taxon>Phytomonospora</taxon>
    </lineage>
</organism>
<dbReference type="InterPro" id="IPR005302">
    <property type="entry name" value="MoCF_Sase_C"/>
</dbReference>
<gene>
    <name evidence="2" type="ORF">HNR73_001906</name>
</gene>
<dbReference type="RefSeq" id="WP_184786953.1">
    <property type="nucleotide sequence ID" value="NZ_BONT01000044.1"/>
</dbReference>
<keyword evidence="3" id="KW-1185">Reference proteome</keyword>
<dbReference type="PANTHER" id="PTHR30212">
    <property type="entry name" value="PROTEIN YIIM"/>
    <property type="match status" value="1"/>
</dbReference>
<name>A0A841FCR2_9ACTN</name>
<comment type="caution">
    <text evidence="2">The sequence shown here is derived from an EMBL/GenBank/DDBJ whole genome shotgun (WGS) entry which is preliminary data.</text>
</comment>
<sequence>MKLATVNLGVLRSGGWAGSLGRTGIDKRPAEGRVRIGRLGVEGDVIVDLKNHGGLDQAVYAYAAEDAAWWSAELDRPVGPGAFGENLTTTGLDVTGALIGERWAIGDAVVEVSSVRIPCRTFSGFWDVPDLIKRFTERAVPGAYLRVVEEGEVGAGDAITVVSRPEEHDLTVGEMFRALTTEPELLPKVLTAPAIPESTREKVGRRVG</sequence>
<proteinExistence type="predicted"/>
<dbReference type="InterPro" id="IPR011037">
    <property type="entry name" value="Pyrv_Knase-like_insert_dom_sf"/>
</dbReference>
<accession>A0A841FCR2</accession>
<dbReference type="Gene3D" id="2.40.33.20">
    <property type="entry name" value="PK beta-barrel domain-like"/>
    <property type="match status" value="1"/>
</dbReference>
<dbReference type="SUPFAM" id="SSF50800">
    <property type="entry name" value="PK beta-barrel domain-like"/>
    <property type="match status" value="1"/>
</dbReference>
<feature type="domain" description="MOSC" evidence="1">
    <location>
        <begin position="28"/>
        <end position="162"/>
    </location>
</feature>
<reference evidence="2 3" key="1">
    <citation type="submission" date="2020-08" db="EMBL/GenBank/DDBJ databases">
        <title>Genomic Encyclopedia of Type Strains, Phase IV (KMG-IV): sequencing the most valuable type-strain genomes for metagenomic binning, comparative biology and taxonomic classification.</title>
        <authorList>
            <person name="Goeker M."/>
        </authorList>
    </citation>
    <scope>NUCLEOTIDE SEQUENCE [LARGE SCALE GENOMIC DNA]</scope>
    <source>
        <strain evidence="2 3">YIM 65646</strain>
    </source>
</reference>